<dbReference type="EMBL" id="MU251418">
    <property type="protein sequence ID" value="KAG9235959.1"/>
    <property type="molecule type" value="Genomic_DNA"/>
</dbReference>
<evidence type="ECO:0000313" key="3">
    <source>
        <dbReference type="Proteomes" id="UP000824998"/>
    </source>
</evidence>
<sequence length="266" mass="29552">MLYTTSKSVNALLPQKPRGQEGQSVKLECVRSATLFPTIRFKNDDKHHDGTAKNTIRDTHAARIPWSRPAETSYGSSLPVEVTEKFSLTGRQMNELGLSRLRLWRANVKRQRAFEERRRAGLGRFEGAFNVEASPTCRKSSSKITRSRPDRPGKTAGGGGDWISMPMSFTQVSATYLHATIDGITASKALCLPVGFIRGNGFCLVAMNCENANSSRLRCRVSLMARAKTPSLCAVNSWVLNRGSLSISAKRDRKPETCWSREESLR</sequence>
<dbReference type="AlphaFoldDB" id="A0A9P7YLN2"/>
<feature type="region of interest" description="Disordered" evidence="1">
    <location>
        <begin position="138"/>
        <end position="161"/>
    </location>
</feature>
<reference evidence="2" key="1">
    <citation type="journal article" date="2021" name="IMA Fungus">
        <title>Genomic characterization of three marine fungi, including Emericellopsis atlantica sp. nov. with signatures of a generalist lifestyle and marine biomass degradation.</title>
        <authorList>
            <person name="Hagestad O.C."/>
            <person name="Hou L."/>
            <person name="Andersen J.H."/>
            <person name="Hansen E.H."/>
            <person name="Altermark B."/>
            <person name="Li C."/>
            <person name="Kuhnert E."/>
            <person name="Cox R.J."/>
            <person name="Crous P.W."/>
            <person name="Spatafora J.W."/>
            <person name="Lail K."/>
            <person name="Amirebrahimi M."/>
            <person name="Lipzen A."/>
            <person name="Pangilinan J."/>
            <person name="Andreopoulos W."/>
            <person name="Hayes R.D."/>
            <person name="Ng V."/>
            <person name="Grigoriev I.V."/>
            <person name="Jackson S.A."/>
            <person name="Sutton T.D.S."/>
            <person name="Dobson A.D.W."/>
            <person name="Rama T."/>
        </authorList>
    </citation>
    <scope>NUCLEOTIDE SEQUENCE</scope>
    <source>
        <strain evidence="2">TRa018bII</strain>
    </source>
</reference>
<accession>A0A9P7YLN2</accession>
<comment type="caution">
    <text evidence="2">The sequence shown here is derived from an EMBL/GenBank/DDBJ whole genome shotgun (WGS) entry which is preliminary data.</text>
</comment>
<protein>
    <submittedName>
        <fullName evidence="2">Uncharacterized protein</fullName>
    </submittedName>
</protein>
<keyword evidence="3" id="KW-1185">Reference proteome</keyword>
<gene>
    <name evidence="2" type="ORF">BJ875DRAFT_439855</name>
</gene>
<organism evidence="2 3">
    <name type="scientific">Amylocarpus encephaloides</name>
    <dbReference type="NCBI Taxonomy" id="45428"/>
    <lineage>
        <taxon>Eukaryota</taxon>
        <taxon>Fungi</taxon>
        <taxon>Dikarya</taxon>
        <taxon>Ascomycota</taxon>
        <taxon>Pezizomycotina</taxon>
        <taxon>Leotiomycetes</taxon>
        <taxon>Helotiales</taxon>
        <taxon>Helotiales incertae sedis</taxon>
        <taxon>Amylocarpus</taxon>
    </lineage>
</organism>
<dbReference type="Proteomes" id="UP000824998">
    <property type="component" value="Unassembled WGS sequence"/>
</dbReference>
<feature type="region of interest" description="Disordered" evidence="1">
    <location>
        <begin position="1"/>
        <end position="23"/>
    </location>
</feature>
<proteinExistence type="predicted"/>
<evidence type="ECO:0000313" key="2">
    <source>
        <dbReference type="EMBL" id="KAG9235959.1"/>
    </source>
</evidence>
<name>A0A9P7YLN2_9HELO</name>
<evidence type="ECO:0000256" key="1">
    <source>
        <dbReference type="SAM" id="MobiDB-lite"/>
    </source>
</evidence>